<reference evidence="1" key="1">
    <citation type="submission" date="2021-01" db="EMBL/GenBank/DDBJ databases">
        <authorList>
            <consortium name="Genoscope - CEA"/>
            <person name="William W."/>
        </authorList>
    </citation>
    <scope>NUCLEOTIDE SEQUENCE</scope>
</reference>
<gene>
    <name evidence="1" type="ORF">DARMORV10_A08P35030.1</name>
</gene>
<organism evidence="1">
    <name type="scientific">Brassica napus</name>
    <name type="common">Rape</name>
    <dbReference type="NCBI Taxonomy" id="3708"/>
    <lineage>
        <taxon>Eukaryota</taxon>
        <taxon>Viridiplantae</taxon>
        <taxon>Streptophyta</taxon>
        <taxon>Embryophyta</taxon>
        <taxon>Tracheophyta</taxon>
        <taxon>Spermatophyta</taxon>
        <taxon>Magnoliopsida</taxon>
        <taxon>eudicotyledons</taxon>
        <taxon>Gunneridae</taxon>
        <taxon>Pentapetalae</taxon>
        <taxon>rosids</taxon>
        <taxon>malvids</taxon>
        <taxon>Brassicales</taxon>
        <taxon>Brassicaceae</taxon>
        <taxon>Brassiceae</taxon>
        <taxon>Brassica</taxon>
    </lineage>
</organism>
<protein>
    <submittedName>
        <fullName evidence="1">(rape) hypothetical protein</fullName>
    </submittedName>
</protein>
<proteinExistence type="predicted"/>
<evidence type="ECO:0000313" key="1">
    <source>
        <dbReference type="EMBL" id="CAF2260650.1"/>
    </source>
</evidence>
<dbReference type="EMBL" id="HG994362">
    <property type="protein sequence ID" value="CAF2260650.1"/>
    <property type="molecule type" value="Genomic_DNA"/>
</dbReference>
<dbReference type="Proteomes" id="UP001295469">
    <property type="component" value="Chromosome A08"/>
</dbReference>
<sequence>MASVPSKKRSRMLRCRLGVHKLWRLSSPRWYQMYKNHGLQSSPQRVLVPNAISPKSNIEH</sequence>
<accession>A0A817ATW7</accession>
<name>A0A817ATW7_BRANA</name>
<dbReference type="AlphaFoldDB" id="A0A817ATW7"/>